<protein>
    <submittedName>
        <fullName evidence="1">DUF6702 family protein</fullName>
    </submittedName>
</protein>
<evidence type="ECO:0000313" key="2">
    <source>
        <dbReference type="Proteomes" id="UP001597472"/>
    </source>
</evidence>
<reference evidence="2" key="1">
    <citation type="journal article" date="2019" name="Int. J. Syst. Evol. Microbiol.">
        <title>The Global Catalogue of Microorganisms (GCM) 10K type strain sequencing project: providing services to taxonomists for standard genome sequencing and annotation.</title>
        <authorList>
            <consortium name="The Broad Institute Genomics Platform"/>
            <consortium name="The Broad Institute Genome Sequencing Center for Infectious Disease"/>
            <person name="Wu L."/>
            <person name="Ma J."/>
        </authorList>
    </citation>
    <scope>NUCLEOTIDE SEQUENCE [LARGE SCALE GENOMIC DNA]</scope>
    <source>
        <strain evidence="2">KCTC 42587</strain>
    </source>
</reference>
<sequence length="167" mass="19628">MTWLKYSLVVLVFPLLAFTGVHKYYVSITQVEYVPAEKSVQIISRYFIDDFERALRERYDATVTLMENEDTETVNKLMQRYLTAKILVVINGTEVPINFLGKEYENDIVYCYLEIDNVAAINTFEMRNTVLFDVFSDQKNIIRTNINNEYNSFILNIKNDKGMLNFK</sequence>
<gene>
    <name evidence="1" type="ORF">ACFSQP_08640</name>
</gene>
<keyword evidence="2" id="KW-1185">Reference proteome</keyword>
<organism evidence="1 2">
    <name type="scientific">Bizionia sediminis</name>
    <dbReference type="NCBI Taxonomy" id="1737064"/>
    <lineage>
        <taxon>Bacteria</taxon>
        <taxon>Pseudomonadati</taxon>
        <taxon>Bacteroidota</taxon>
        <taxon>Flavobacteriia</taxon>
        <taxon>Flavobacteriales</taxon>
        <taxon>Flavobacteriaceae</taxon>
        <taxon>Bizionia</taxon>
    </lineage>
</organism>
<dbReference type="EMBL" id="JBHULS010000003">
    <property type="protein sequence ID" value="MFD2551881.1"/>
    <property type="molecule type" value="Genomic_DNA"/>
</dbReference>
<dbReference type="Proteomes" id="UP001597472">
    <property type="component" value="Unassembled WGS sequence"/>
</dbReference>
<dbReference type="RefSeq" id="WP_376893467.1">
    <property type="nucleotide sequence ID" value="NZ_JBHULS010000003.1"/>
</dbReference>
<dbReference type="Pfam" id="PF20420">
    <property type="entry name" value="DUF6702"/>
    <property type="match status" value="1"/>
</dbReference>
<accession>A0ABW5KTI9</accession>
<evidence type="ECO:0000313" key="1">
    <source>
        <dbReference type="EMBL" id="MFD2551881.1"/>
    </source>
</evidence>
<dbReference type="InterPro" id="IPR046525">
    <property type="entry name" value="DUF6702"/>
</dbReference>
<comment type="caution">
    <text evidence="1">The sequence shown here is derived from an EMBL/GenBank/DDBJ whole genome shotgun (WGS) entry which is preliminary data.</text>
</comment>
<name>A0ABW5KTI9_9FLAO</name>
<proteinExistence type="predicted"/>